<keyword evidence="4" id="KW-1185">Reference proteome</keyword>
<name>A0ABS4QZE7_9HYPH</name>
<organism evidence="3 4">
    <name type="scientific">Sinorhizobium kostiense</name>
    <dbReference type="NCBI Taxonomy" id="76747"/>
    <lineage>
        <taxon>Bacteria</taxon>
        <taxon>Pseudomonadati</taxon>
        <taxon>Pseudomonadota</taxon>
        <taxon>Alphaproteobacteria</taxon>
        <taxon>Hyphomicrobiales</taxon>
        <taxon>Rhizobiaceae</taxon>
        <taxon>Sinorhizobium/Ensifer group</taxon>
        <taxon>Sinorhizobium</taxon>
    </lineage>
</organism>
<accession>A0ABS4QZE7</accession>
<evidence type="ECO:0000256" key="1">
    <source>
        <dbReference type="SAM" id="Phobius"/>
    </source>
</evidence>
<feature type="transmembrane region" description="Helical" evidence="1">
    <location>
        <begin position="142"/>
        <end position="165"/>
    </location>
</feature>
<feature type="transmembrane region" description="Helical" evidence="1">
    <location>
        <begin position="93"/>
        <end position="111"/>
    </location>
</feature>
<evidence type="ECO:0000313" key="3">
    <source>
        <dbReference type="EMBL" id="MBP2235541.1"/>
    </source>
</evidence>
<keyword evidence="1" id="KW-1133">Transmembrane helix</keyword>
<feature type="transmembrane region" description="Helical" evidence="1">
    <location>
        <begin position="21"/>
        <end position="40"/>
    </location>
</feature>
<sequence>MENEALNKGEEPVQGYVRIPLSILEIATGLIVLAILSWYVVEAYHLPKPFNSTDVGAGGFPLLVAFGTGIATLSMIGLAVARHMGKMGKADSRWRRPLFVLTVALLLVGQAVTFETLGVYLCTALFSAAIMVAAGERRILHVLGVSIGLVAFIYVVFALALNVVFP</sequence>
<feature type="transmembrane region" description="Helical" evidence="1">
    <location>
        <begin position="60"/>
        <end position="81"/>
    </location>
</feature>
<keyword evidence="1" id="KW-0472">Membrane</keyword>
<keyword evidence="1" id="KW-0812">Transmembrane</keyword>
<proteinExistence type="predicted"/>
<evidence type="ECO:0000313" key="4">
    <source>
        <dbReference type="Proteomes" id="UP000730739"/>
    </source>
</evidence>
<dbReference type="RefSeq" id="WP_209601735.1">
    <property type="nucleotide sequence ID" value="NZ_JAGILA010000002.1"/>
</dbReference>
<evidence type="ECO:0000259" key="2">
    <source>
        <dbReference type="Pfam" id="PF07331"/>
    </source>
</evidence>
<protein>
    <submittedName>
        <fullName evidence="3">Heme/copper-type cytochrome/quinol oxidase subunit 2</fullName>
    </submittedName>
</protein>
<gene>
    <name evidence="3" type="ORF">J2Z31_002033</name>
</gene>
<dbReference type="Proteomes" id="UP000730739">
    <property type="component" value="Unassembled WGS sequence"/>
</dbReference>
<dbReference type="EMBL" id="JAGILA010000002">
    <property type="protein sequence ID" value="MBP2235541.1"/>
    <property type="molecule type" value="Genomic_DNA"/>
</dbReference>
<dbReference type="InterPro" id="IPR009936">
    <property type="entry name" value="DUF1468"/>
</dbReference>
<reference evidence="3 4" key="1">
    <citation type="submission" date="2021-03" db="EMBL/GenBank/DDBJ databases">
        <title>Genomic Encyclopedia of Type Strains, Phase IV (KMG-IV): sequencing the most valuable type-strain genomes for metagenomic binning, comparative biology and taxonomic classification.</title>
        <authorList>
            <person name="Goeker M."/>
        </authorList>
    </citation>
    <scope>NUCLEOTIDE SEQUENCE [LARGE SCALE GENOMIC DNA]</scope>
    <source>
        <strain evidence="3 4">DSM 13372</strain>
    </source>
</reference>
<dbReference type="Pfam" id="PF07331">
    <property type="entry name" value="TctB"/>
    <property type="match status" value="1"/>
</dbReference>
<comment type="caution">
    <text evidence="3">The sequence shown here is derived from an EMBL/GenBank/DDBJ whole genome shotgun (WGS) entry which is preliminary data.</text>
</comment>
<feature type="domain" description="DUF1468" evidence="2">
    <location>
        <begin position="28"/>
        <end position="166"/>
    </location>
</feature>